<keyword evidence="4" id="KW-0274">FAD</keyword>
<evidence type="ECO:0000256" key="5">
    <source>
        <dbReference type="ARBA" id="ARBA00023002"/>
    </source>
</evidence>
<dbReference type="Gene3D" id="3.30.465.10">
    <property type="match status" value="1"/>
</dbReference>
<comment type="caution">
    <text evidence="7">The sequence shown here is derived from an EMBL/GenBank/DDBJ whole genome shotgun (WGS) entry which is preliminary data.</text>
</comment>
<dbReference type="GO" id="GO:0016491">
    <property type="term" value="F:oxidoreductase activity"/>
    <property type="evidence" value="ECO:0007669"/>
    <property type="project" value="UniProtKB-KW"/>
</dbReference>
<dbReference type="AlphaFoldDB" id="A0A4Z1E6M2"/>
<dbReference type="InterPro" id="IPR016169">
    <property type="entry name" value="FAD-bd_PCMH_sub2"/>
</dbReference>
<dbReference type="Pfam" id="PF01565">
    <property type="entry name" value="FAD_binding_4"/>
    <property type="match status" value="1"/>
</dbReference>
<dbReference type="GO" id="GO:0071949">
    <property type="term" value="F:FAD binding"/>
    <property type="evidence" value="ECO:0007669"/>
    <property type="project" value="InterPro"/>
</dbReference>
<reference evidence="7 8" key="1">
    <citation type="submission" date="2017-12" db="EMBL/GenBank/DDBJ databases">
        <title>Comparative genomics of Botrytis spp.</title>
        <authorList>
            <person name="Valero-Jimenez C.A."/>
            <person name="Tapia P."/>
            <person name="Veloso J."/>
            <person name="Silva-Moreno E."/>
            <person name="Staats M."/>
            <person name="Valdes J.H."/>
            <person name="Van Kan J.A.L."/>
        </authorList>
    </citation>
    <scope>NUCLEOTIDE SEQUENCE [LARGE SCALE GENOMIC DNA]</scope>
    <source>
        <strain evidence="7 8">Bt9001</strain>
    </source>
</reference>
<evidence type="ECO:0000256" key="2">
    <source>
        <dbReference type="ARBA" id="ARBA00005466"/>
    </source>
</evidence>
<gene>
    <name evidence="7" type="ORF">BTUL_0349g00040</name>
</gene>
<evidence type="ECO:0000259" key="6">
    <source>
        <dbReference type="PROSITE" id="PS51387"/>
    </source>
</evidence>
<organism evidence="7 8">
    <name type="scientific">Botrytis tulipae</name>
    <dbReference type="NCBI Taxonomy" id="87230"/>
    <lineage>
        <taxon>Eukaryota</taxon>
        <taxon>Fungi</taxon>
        <taxon>Dikarya</taxon>
        <taxon>Ascomycota</taxon>
        <taxon>Pezizomycotina</taxon>
        <taxon>Leotiomycetes</taxon>
        <taxon>Helotiales</taxon>
        <taxon>Sclerotiniaceae</taxon>
        <taxon>Botrytis</taxon>
    </lineage>
</organism>
<evidence type="ECO:0000256" key="1">
    <source>
        <dbReference type="ARBA" id="ARBA00001974"/>
    </source>
</evidence>
<feature type="domain" description="FAD-binding PCMH-type" evidence="6">
    <location>
        <begin position="39"/>
        <end position="217"/>
    </location>
</feature>
<keyword evidence="3" id="KW-0285">Flavoprotein</keyword>
<dbReference type="InterPro" id="IPR036318">
    <property type="entry name" value="FAD-bd_PCMH-like_sf"/>
</dbReference>
<dbReference type="Proteomes" id="UP000297777">
    <property type="component" value="Unassembled WGS sequence"/>
</dbReference>
<name>A0A4Z1E6M2_9HELO</name>
<comment type="similarity">
    <text evidence="2">Belongs to the oxygen-dependent FAD-linked oxidoreductase family.</text>
</comment>
<dbReference type="EMBL" id="PQXH01000347">
    <property type="protein sequence ID" value="TGO07010.1"/>
    <property type="molecule type" value="Genomic_DNA"/>
</dbReference>
<dbReference type="InterPro" id="IPR016166">
    <property type="entry name" value="FAD-bd_PCMH"/>
</dbReference>
<dbReference type="PANTHER" id="PTHR42973:SF39">
    <property type="entry name" value="FAD-BINDING PCMH-TYPE DOMAIN-CONTAINING PROTEIN"/>
    <property type="match status" value="1"/>
</dbReference>
<dbReference type="SUPFAM" id="SSF56176">
    <property type="entry name" value="FAD-binding/transporter-associated domain-like"/>
    <property type="match status" value="1"/>
</dbReference>
<evidence type="ECO:0000256" key="3">
    <source>
        <dbReference type="ARBA" id="ARBA00022630"/>
    </source>
</evidence>
<keyword evidence="8" id="KW-1185">Reference proteome</keyword>
<keyword evidence="5" id="KW-0560">Oxidoreductase</keyword>
<evidence type="ECO:0000256" key="4">
    <source>
        <dbReference type="ARBA" id="ARBA00022827"/>
    </source>
</evidence>
<evidence type="ECO:0000313" key="8">
    <source>
        <dbReference type="Proteomes" id="UP000297777"/>
    </source>
</evidence>
<dbReference type="InterPro" id="IPR006094">
    <property type="entry name" value="Oxid_FAD_bind_N"/>
</dbReference>
<dbReference type="PROSITE" id="PS51387">
    <property type="entry name" value="FAD_PCMH"/>
    <property type="match status" value="1"/>
</dbReference>
<dbReference type="PANTHER" id="PTHR42973">
    <property type="entry name" value="BINDING OXIDOREDUCTASE, PUTATIVE (AFU_ORTHOLOGUE AFUA_1G17690)-RELATED"/>
    <property type="match status" value="1"/>
</dbReference>
<comment type="cofactor">
    <cofactor evidence="1">
        <name>FAD</name>
        <dbReference type="ChEBI" id="CHEBI:57692"/>
    </cofactor>
</comment>
<sequence length="295" mass="31541">MAFTITIVEIDPVNILSPYWLNNSCSPFLESNTSSTCALGNLASYALNISSASDVITGLKFARERNFRLTIKNTGHDFLGRSTGAGSLVLWMHNLNDINILNYSSALYTGPAVHIGAGVQYTDFYPLTQNHGYKAVGGSCSGFGIAGGFTQGGGYGPLMGTCGVAADQVLEWEVVTATGQHLIISPTHHADLYWVLSGSGGGNFAVVLSVKVRVYNDGPVAGAAFSFKNGNTTAYWTAVGACFLLNFALLPDVTTTAIIDTALKPFFKKLEDLNISLEKSYITEVHVNFAESYDF</sequence>
<dbReference type="InterPro" id="IPR050416">
    <property type="entry name" value="FAD-linked_Oxidoreductase"/>
</dbReference>
<evidence type="ECO:0000313" key="7">
    <source>
        <dbReference type="EMBL" id="TGO07010.1"/>
    </source>
</evidence>
<accession>A0A4Z1E6M2</accession>
<protein>
    <recommendedName>
        <fullName evidence="6">FAD-binding PCMH-type domain-containing protein</fullName>
    </recommendedName>
</protein>
<proteinExistence type="inferred from homology"/>
<dbReference type="OrthoDB" id="9983560at2759"/>